<dbReference type="PANTHER" id="PTHR30480:SF13">
    <property type="entry name" value="BETA-HEXOSAMINIDASE"/>
    <property type="match status" value="1"/>
</dbReference>
<dbReference type="OrthoDB" id="9781691at2"/>
<protein>
    <recommendedName>
        <fullName evidence="3">beta-N-acetylhexosaminidase</fullName>
        <ecNumber evidence="3">3.2.1.52</ecNumber>
    </recommendedName>
</protein>
<dbReference type="GO" id="GO:0004563">
    <property type="term" value="F:beta-N-acetylhexosaminidase activity"/>
    <property type="evidence" value="ECO:0007669"/>
    <property type="project" value="UniProtKB-EC"/>
</dbReference>
<dbReference type="InterPro" id="IPR001764">
    <property type="entry name" value="Glyco_hydro_3_N"/>
</dbReference>
<dbReference type="EC" id="3.2.1.52" evidence="3"/>
<comment type="catalytic activity">
    <reaction evidence="1">
        <text>Hydrolysis of terminal non-reducing N-acetyl-D-hexosamine residues in N-acetyl-beta-D-hexosaminides.</text>
        <dbReference type="EC" id="3.2.1.52"/>
    </reaction>
</comment>
<evidence type="ECO:0000256" key="2">
    <source>
        <dbReference type="ARBA" id="ARBA00005336"/>
    </source>
</evidence>
<dbReference type="SUPFAM" id="SSF51445">
    <property type="entry name" value="(Trans)glycosidases"/>
    <property type="match status" value="1"/>
</dbReference>
<dbReference type="KEGG" id="gtl:EP073_10890"/>
<feature type="domain" description="Glycoside hydrolase family 3 N-terminal" evidence="6">
    <location>
        <begin position="41"/>
        <end position="364"/>
    </location>
</feature>
<evidence type="ECO:0000259" key="6">
    <source>
        <dbReference type="Pfam" id="PF00933"/>
    </source>
</evidence>
<organism evidence="7 8">
    <name type="scientific">Geovibrio thiophilus</name>
    <dbReference type="NCBI Taxonomy" id="139438"/>
    <lineage>
        <taxon>Bacteria</taxon>
        <taxon>Pseudomonadati</taxon>
        <taxon>Deferribacterota</taxon>
        <taxon>Deferribacteres</taxon>
        <taxon>Deferribacterales</taxon>
        <taxon>Geovibrionaceae</taxon>
        <taxon>Geovibrio</taxon>
    </lineage>
</organism>
<gene>
    <name evidence="7" type="ORF">EP073_10890</name>
</gene>
<keyword evidence="8" id="KW-1185">Reference proteome</keyword>
<evidence type="ECO:0000256" key="1">
    <source>
        <dbReference type="ARBA" id="ARBA00001231"/>
    </source>
</evidence>
<evidence type="ECO:0000256" key="5">
    <source>
        <dbReference type="ARBA" id="ARBA00023295"/>
    </source>
</evidence>
<evidence type="ECO:0000256" key="3">
    <source>
        <dbReference type="ARBA" id="ARBA00012663"/>
    </source>
</evidence>
<comment type="similarity">
    <text evidence="2">Belongs to the glycosyl hydrolase 3 family.</text>
</comment>
<dbReference type="Pfam" id="PF00933">
    <property type="entry name" value="Glyco_hydro_3"/>
    <property type="match status" value="1"/>
</dbReference>
<dbReference type="InterPro" id="IPR050226">
    <property type="entry name" value="NagZ_Beta-hexosaminidase"/>
</dbReference>
<evidence type="ECO:0000313" key="7">
    <source>
        <dbReference type="EMBL" id="QAR33889.1"/>
    </source>
</evidence>
<dbReference type="EMBL" id="CP035108">
    <property type="protein sequence ID" value="QAR33889.1"/>
    <property type="molecule type" value="Genomic_DNA"/>
</dbReference>
<dbReference type="PANTHER" id="PTHR30480">
    <property type="entry name" value="BETA-HEXOSAMINIDASE-RELATED"/>
    <property type="match status" value="1"/>
</dbReference>
<accession>A0A3R5Y7Z9</accession>
<evidence type="ECO:0000313" key="8">
    <source>
        <dbReference type="Proteomes" id="UP000287502"/>
    </source>
</evidence>
<sequence length="369" mass="40587">MMFFVRSSIIRHMMIKAFFVCLFTFSLSGMCLSADLSVMTGQMIMIGVKDTSPEGISLVKTQIAEGKIGGVVLYKYNIENPRQIRRFNNDLKKAAGNGSPVLFTAVDQEGGRVQRLVPEKGFGRYLSHQETAAKLTPEQAFEQYFKMASEAAAAGFNVNFAPSADLNVNPDSPIIGRLGRSFSADAGTAVVYAGEFVKAHNKAGIAASIKHFPGHGSAMSDSHLGFTDVTDTWTEKELEPFRLLIEKGLAPSVMTAHVFNAKIDPVYPATMSEKHLGILRERMGYDGVIFTDDLQMGAVRDNFPLEEVIVRAVQAGADVLVYSNFFFNDPDFPHKAADIIKKAVEDGRISIGSIERSYARILELKRNLR</sequence>
<dbReference type="AlphaFoldDB" id="A0A3R5Y7Z9"/>
<dbReference type="InterPro" id="IPR036962">
    <property type="entry name" value="Glyco_hydro_3_N_sf"/>
</dbReference>
<dbReference type="Gene3D" id="3.20.20.300">
    <property type="entry name" value="Glycoside hydrolase, family 3, N-terminal domain"/>
    <property type="match status" value="1"/>
</dbReference>
<evidence type="ECO:0000256" key="4">
    <source>
        <dbReference type="ARBA" id="ARBA00022801"/>
    </source>
</evidence>
<name>A0A3R5Y7Z9_9BACT</name>
<dbReference type="Proteomes" id="UP000287502">
    <property type="component" value="Chromosome"/>
</dbReference>
<proteinExistence type="inferred from homology"/>
<dbReference type="GO" id="GO:0005975">
    <property type="term" value="P:carbohydrate metabolic process"/>
    <property type="evidence" value="ECO:0007669"/>
    <property type="project" value="InterPro"/>
</dbReference>
<dbReference type="GO" id="GO:0009254">
    <property type="term" value="P:peptidoglycan turnover"/>
    <property type="evidence" value="ECO:0007669"/>
    <property type="project" value="TreeGrafter"/>
</dbReference>
<dbReference type="InterPro" id="IPR017853">
    <property type="entry name" value="GH"/>
</dbReference>
<keyword evidence="5" id="KW-0326">Glycosidase</keyword>
<reference evidence="7 8" key="1">
    <citation type="submission" date="2019-01" db="EMBL/GenBank/DDBJ databases">
        <title>Geovibrio thiophilus DSM 11263, complete genome.</title>
        <authorList>
            <person name="Spring S."/>
            <person name="Bunk B."/>
            <person name="Sproer C."/>
        </authorList>
    </citation>
    <scope>NUCLEOTIDE SEQUENCE [LARGE SCALE GENOMIC DNA]</scope>
    <source>
        <strain evidence="7 8">DSM 11263</strain>
    </source>
</reference>
<keyword evidence="4 7" id="KW-0378">Hydrolase</keyword>